<evidence type="ECO:0000313" key="2">
    <source>
        <dbReference type="WBParaSite" id="nRc.2.0.1.t31596-RA"/>
    </source>
</evidence>
<dbReference type="AlphaFoldDB" id="A0A915JYP8"/>
<dbReference type="WBParaSite" id="nRc.2.0.1.t31596-RA">
    <property type="protein sequence ID" value="nRc.2.0.1.t31596-RA"/>
    <property type="gene ID" value="nRc.2.0.1.g31596"/>
</dbReference>
<name>A0A915JYP8_ROMCU</name>
<keyword evidence="1" id="KW-1185">Reference proteome</keyword>
<proteinExistence type="predicted"/>
<reference evidence="2" key="1">
    <citation type="submission" date="2022-11" db="UniProtKB">
        <authorList>
            <consortium name="WormBaseParasite"/>
        </authorList>
    </citation>
    <scope>IDENTIFICATION</scope>
</reference>
<accession>A0A915JYP8</accession>
<dbReference type="Proteomes" id="UP000887565">
    <property type="component" value="Unplaced"/>
</dbReference>
<evidence type="ECO:0000313" key="1">
    <source>
        <dbReference type="Proteomes" id="UP000887565"/>
    </source>
</evidence>
<organism evidence="1 2">
    <name type="scientific">Romanomermis culicivorax</name>
    <name type="common">Nematode worm</name>
    <dbReference type="NCBI Taxonomy" id="13658"/>
    <lineage>
        <taxon>Eukaryota</taxon>
        <taxon>Metazoa</taxon>
        <taxon>Ecdysozoa</taxon>
        <taxon>Nematoda</taxon>
        <taxon>Enoplea</taxon>
        <taxon>Dorylaimia</taxon>
        <taxon>Mermithida</taxon>
        <taxon>Mermithoidea</taxon>
        <taxon>Mermithidae</taxon>
        <taxon>Romanomermis</taxon>
    </lineage>
</organism>
<protein>
    <submittedName>
        <fullName evidence="2">Uncharacterized protein</fullName>
    </submittedName>
</protein>
<sequence>MLLAALAARNPNFLSVHYKVPPAIKTTELNYGIIIDDSDDDPKILNNYLSTCYRFEVIIFSWILSYIFEEYNTQLPDFFPRTNLSSVWLSSCLSLLFIEKKACIYHWQILYSLKNIDFCEQARQRRLKHWASVCH</sequence>